<dbReference type="HAMAP" id="MF_00137">
    <property type="entry name" value="SAICAR_synth"/>
    <property type="match status" value="1"/>
</dbReference>
<name>A0A430ANE2_9ENTE</name>
<dbReference type="Gene3D" id="3.30.200.20">
    <property type="entry name" value="Phosphorylase Kinase, domain 1"/>
    <property type="match status" value="1"/>
</dbReference>
<evidence type="ECO:0000256" key="6">
    <source>
        <dbReference type="ARBA" id="ARBA00022741"/>
    </source>
</evidence>
<dbReference type="InterPro" id="IPR033934">
    <property type="entry name" value="SAICAR_synt_PurC"/>
</dbReference>
<evidence type="ECO:0000256" key="2">
    <source>
        <dbReference type="ARBA" id="ARBA00010190"/>
    </source>
</evidence>
<dbReference type="Proteomes" id="UP000286773">
    <property type="component" value="Unassembled WGS sequence"/>
</dbReference>
<gene>
    <name evidence="11" type="primary">purC</name>
    <name evidence="13" type="ORF">CBF27_12085</name>
</gene>
<evidence type="ECO:0000313" key="14">
    <source>
        <dbReference type="Proteomes" id="UP000286773"/>
    </source>
</evidence>
<dbReference type="CDD" id="cd01415">
    <property type="entry name" value="SAICAR_synt_PurC"/>
    <property type="match status" value="1"/>
</dbReference>
<dbReference type="Pfam" id="PF01259">
    <property type="entry name" value="SAICAR_synt"/>
    <property type="match status" value="1"/>
</dbReference>
<comment type="pathway">
    <text evidence="1 11">Purine metabolism; IMP biosynthesis via de novo pathway; 5-amino-1-(5-phospho-D-ribosyl)imidazole-4-carboxamide from 5-amino-1-(5-phospho-D-ribosyl)imidazole-4-carboxylate: step 1/2.</text>
</comment>
<comment type="catalytic activity">
    <reaction evidence="10 11">
        <text>5-amino-1-(5-phospho-D-ribosyl)imidazole-4-carboxylate + L-aspartate + ATP = (2S)-2-[5-amino-1-(5-phospho-beta-D-ribosyl)imidazole-4-carboxamido]succinate + ADP + phosphate + 2 H(+)</text>
        <dbReference type="Rhea" id="RHEA:22628"/>
        <dbReference type="ChEBI" id="CHEBI:15378"/>
        <dbReference type="ChEBI" id="CHEBI:29991"/>
        <dbReference type="ChEBI" id="CHEBI:30616"/>
        <dbReference type="ChEBI" id="CHEBI:43474"/>
        <dbReference type="ChEBI" id="CHEBI:58443"/>
        <dbReference type="ChEBI" id="CHEBI:77657"/>
        <dbReference type="ChEBI" id="CHEBI:456216"/>
        <dbReference type="EC" id="6.3.2.6"/>
    </reaction>
</comment>
<evidence type="ECO:0000256" key="9">
    <source>
        <dbReference type="ARBA" id="ARBA00030409"/>
    </source>
</evidence>
<sequence>MNELKLLYEGKAKRIYETADEHVLLVQYMDQITALDGLKKEQMASKGALNNQITSLIFEILSDYNVPNHFIKKTSETEQLVKRLHMLPLEVVVRNVAAGSFSKRLGVAEGTPLVRPIIEFYYKNDALHDPIINDDHVVFLDIATDEEIIKIKRRAFEVNEALIRIFESIGIRLVDFKIEFGKDEDGQILLGDEVTPDTCRLWDMDTNERLDKDLYRRDLGDVIPVYKEVLRRLTHIN</sequence>
<dbReference type="EC" id="6.3.2.6" evidence="3 11"/>
<comment type="similarity">
    <text evidence="2 11">Belongs to the SAICAR synthetase family.</text>
</comment>
<comment type="caution">
    <text evidence="13">The sequence shown here is derived from an EMBL/GenBank/DDBJ whole genome shotgun (WGS) entry which is preliminary data.</text>
</comment>
<dbReference type="InterPro" id="IPR001636">
    <property type="entry name" value="SAICAR_synth"/>
</dbReference>
<dbReference type="PANTHER" id="PTHR43599:SF3">
    <property type="entry name" value="SI:DKEY-6E2.2"/>
    <property type="match status" value="1"/>
</dbReference>
<dbReference type="AlphaFoldDB" id="A0A430ANE2"/>
<evidence type="ECO:0000256" key="10">
    <source>
        <dbReference type="ARBA" id="ARBA00048475"/>
    </source>
</evidence>
<evidence type="ECO:0000256" key="5">
    <source>
        <dbReference type="ARBA" id="ARBA00022598"/>
    </source>
</evidence>
<dbReference type="PROSITE" id="PS01057">
    <property type="entry name" value="SAICAR_SYNTHETASE_1"/>
    <property type="match status" value="1"/>
</dbReference>
<keyword evidence="14" id="KW-1185">Reference proteome</keyword>
<keyword evidence="8 11" id="KW-0067">ATP-binding</keyword>
<accession>A0A430ANE2</accession>
<evidence type="ECO:0000313" key="13">
    <source>
        <dbReference type="EMBL" id="RSU09621.1"/>
    </source>
</evidence>
<dbReference type="PROSITE" id="PS01058">
    <property type="entry name" value="SAICAR_SYNTHETASE_2"/>
    <property type="match status" value="1"/>
</dbReference>
<evidence type="ECO:0000256" key="7">
    <source>
        <dbReference type="ARBA" id="ARBA00022755"/>
    </source>
</evidence>
<dbReference type="InterPro" id="IPR028923">
    <property type="entry name" value="SAICAR_synt/ADE2_N"/>
</dbReference>
<proteinExistence type="inferred from homology"/>
<reference evidence="13 14" key="1">
    <citation type="submission" date="2017-05" db="EMBL/GenBank/DDBJ databases">
        <title>Vagococcus spp. assemblies.</title>
        <authorList>
            <person name="Gulvik C.A."/>
        </authorList>
    </citation>
    <scope>NUCLEOTIDE SEQUENCE [LARGE SCALE GENOMIC DNA]</scope>
    <source>
        <strain evidence="13 14">LMG 24798</strain>
    </source>
</reference>
<evidence type="ECO:0000256" key="11">
    <source>
        <dbReference type="HAMAP-Rule" id="MF_00137"/>
    </source>
</evidence>
<dbReference type="GO" id="GO:0005524">
    <property type="term" value="F:ATP binding"/>
    <property type="evidence" value="ECO:0007669"/>
    <property type="project" value="UniProtKB-KW"/>
</dbReference>
<dbReference type="PANTHER" id="PTHR43599">
    <property type="entry name" value="MULTIFUNCTIONAL PROTEIN ADE2"/>
    <property type="match status" value="1"/>
</dbReference>
<dbReference type="NCBIfam" id="TIGR00081">
    <property type="entry name" value="purC"/>
    <property type="match status" value="1"/>
</dbReference>
<keyword evidence="5 11" id="KW-0436">Ligase</keyword>
<organism evidence="13 14">
    <name type="scientific">Vagococcus acidifermentans</name>
    <dbReference type="NCBI Taxonomy" id="564710"/>
    <lineage>
        <taxon>Bacteria</taxon>
        <taxon>Bacillati</taxon>
        <taxon>Bacillota</taxon>
        <taxon>Bacilli</taxon>
        <taxon>Lactobacillales</taxon>
        <taxon>Enterococcaceae</taxon>
        <taxon>Vagococcus</taxon>
    </lineage>
</organism>
<protein>
    <recommendedName>
        <fullName evidence="4 11">Phosphoribosylaminoimidazole-succinocarboxamide synthase</fullName>
        <ecNumber evidence="3 11">6.3.2.6</ecNumber>
    </recommendedName>
    <alternativeName>
        <fullName evidence="9 11">SAICAR synthetase</fullName>
    </alternativeName>
</protein>
<keyword evidence="6 11" id="KW-0547">Nucleotide-binding</keyword>
<evidence type="ECO:0000256" key="8">
    <source>
        <dbReference type="ARBA" id="ARBA00022840"/>
    </source>
</evidence>
<dbReference type="GO" id="GO:0006189">
    <property type="term" value="P:'de novo' IMP biosynthetic process"/>
    <property type="evidence" value="ECO:0007669"/>
    <property type="project" value="UniProtKB-UniRule"/>
</dbReference>
<dbReference type="OrthoDB" id="9801549at2"/>
<dbReference type="InterPro" id="IPR050089">
    <property type="entry name" value="SAICAR_synthetase"/>
</dbReference>
<dbReference type="GO" id="GO:0004639">
    <property type="term" value="F:phosphoribosylaminoimidazolesuccinocarboxamide synthase activity"/>
    <property type="evidence" value="ECO:0007669"/>
    <property type="project" value="UniProtKB-UniRule"/>
</dbReference>
<dbReference type="FunFam" id="3.30.470.20:FF:000006">
    <property type="entry name" value="Phosphoribosylaminoimidazole-succinocarboxamide synthase"/>
    <property type="match status" value="1"/>
</dbReference>
<dbReference type="UniPathway" id="UPA00074">
    <property type="reaction ID" value="UER00131"/>
</dbReference>
<evidence type="ECO:0000256" key="1">
    <source>
        <dbReference type="ARBA" id="ARBA00004672"/>
    </source>
</evidence>
<dbReference type="RefSeq" id="WP_126814677.1">
    <property type="nucleotide sequence ID" value="NZ_NGKC01000017.1"/>
</dbReference>
<keyword evidence="7 11" id="KW-0658">Purine biosynthesis</keyword>
<evidence type="ECO:0000256" key="3">
    <source>
        <dbReference type="ARBA" id="ARBA00012217"/>
    </source>
</evidence>
<dbReference type="EMBL" id="NGKC01000017">
    <property type="protein sequence ID" value="RSU09621.1"/>
    <property type="molecule type" value="Genomic_DNA"/>
</dbReference>
<dbReference type="SUPFAM" id="SSF56104">
    <property type="entry name" value="SAICAR synthase-like"/>
    <property type="match status" value="1"/>
</dbReference>
<dbReference type="GO" id="GO:0009236">
    <property type="term" value="P:cobalamin biosynthetic process"/>
    <property type="evidence" value="ECO:0007669"/>
    <property type="project" value="InterPro"/>
</dbReference>
<evidence type="ECO:0000256" key="4">
    <source>
        <dbReference type="ARBA" id="ARBA00016460"/>
    </source>
</evidence>
<dbReference type="InterPro" id="IPR018236">
    <property type="entry name" value="SAICAR_synthetase_CS"/>
</dbReference>
<evidence type="ECO:0000259" key="12">
    <source>
        <dbReference type="Pfam" id="PF01259"/>
    </source>
</evidence>
<dbReference type="Gene3D" id="3.30.470.20">
    <property type="entry name" value="ATP-grasp fold, B domain"/>
    <property type="match status" value="1"/>
</dbReference>
<feature type="domain" description="SAICAR synthetase/ADE2 N-terminal" evidence="12">
    <location>
        <begin position="6"/>
        <end position="232"/>
    </location>
</feature>